<accession>A0A195FSR9</accession>
<evidence type="ECO:0000259" key="4">
    <source>
        <dbReference type="Pfam" id="PF09398"/>
    </source>
</evidence>
<dbReference type="AlphaFoldDB" id="A0A195FSR9"/>
<name>A0A195FSR9_9HYME</name>
<proteinExistence type="predicted"/>
<feature type="compositionally biased region" description="Polar residues" evidence="3">
    <location>
        <begin position="410"/>
        <end position="420"/>
    </location>
</feature>
<dbReference type="Gene3D" id="1.20.960.40">
    <property type="match status" value="1"/>
</dbReference>
<evidence type="ECO:0000256" key="3">
    <source>
        <dbReference type="SAM" id="MobiDB-lite"/>
    </source>
</evidence>
<sequence>MIDGNISMEEDTELRDLVVQTLESNGVLAKIRAELRASVFLALEEQDSVMNPEPLLNKTVKQYLSNSEGKLLFSLVREFLEYFGLDYTISVYDPETYFGKEYNYVGRNKLCEELGIVSTEPLLGEILKNSINGAFNSSQKNKTRHDVTNEDSTNFANATFEVSVPKIFHNESVSSNEILESISEQSPKVPINVTITDKKSKDTPTGADVVTDTSDYDKHQSSLRESTMDTDRIEGNRNNNVNFDKNTSNPHDTCTATNYVAQETDSTVTSNQMSPLSKSESLIKFDDSIVIDTQENQNKDVTKQNSINSLELSIENNVQSKKSVNAGSNFGKTIYFDEIIVGGERKNVSTMNKTEPFLEGLPTINQKANSIFSDLPPLNGKKANINDLKELMDIGLATDGIDNYEEDFVSSASGSANEQSPTKEPDKIDSPLKLQTKKEEKPQSARTEDLSEEIEEMDEILSSTSCTCKKLEDQIQRKTMMFLRKLQEILQESGGKSRDSNESDRFVQKALFYTGNTRQSFSRRNSTFQYNTNVRENITRDNYICYRCKHFLEIPRNLSSQPFSDGAPTFIEQCKNELNFIQAIVWLKSSITCVSKIPAKQLQQIFNEQWNTCDKYNHCEDESTDIKQSRSFVDKNLSSKNTIVTSTPLNICNIPCITPQRTIRNLYARSEDPRSKSLNSMSANESVEFLTLGNFNSRYIAARKKKKDVKSYIIPETDTESILNDTYYDLHEHQSSFKLEKDTECSMQTTSKNDIQQENKKIIENKHIFRKSHAADVSSEYNLQARNQSNIDPMFKYNHNREWIYRVQIILEFCNSLPICVKVTDFLITKLKSLQFLLTRKIQKNCVLIKQLHLVFYALNIILRKYRTIIPSNQRPRPAEKVIPHVEDLWKVHFINKELKHVGLDLDTAEKQWLNVLENSTETFMNFGFTKFAKESFSLVHVLI</sequence>
<dbReference type="GO" id="GO:0034453">
    <property type="term" value="P:microtubule anchoring"/>
    <property type="evidence" value="ECO:0007669"/>
    <property type="project" value="InterPro"/>
</dbReference>
<protein>
    <submittedName>
        <fullName evidence="5">FGFR1 oncogene partner</fullName>
    </submittedName>
</protein>
<dbReference type="STRING" id="34720.A0A195FSR9"/>
<keyword evidence="2" id="KW-0206">Cytoskeleton</keyword>
<evidence type="ECO:0000313" key="6">
    <source>
        <dbReference type="Proteomes" id="UP000078541"/>
    </source>
</evidence>
<dbReference type="EMBL" id="KQ981276">
    <property type="protein sequence ID" value="KYN43493.1"/>
    <property type="molecule type" value="Genomic_DNA"/>
</dbReference>
<feature type="region of interest" description="Disordered" evidence="3">
    <location>
        <begin position="409"/>
        <end position="452"/>
    </location>
</feature>
<feature type="domain" description="FGFR1 oncogene partner (FOP) N-terminal dimerisation" evidence="4">
    <location>
        <begin position="54"/>
        <end position="128"/>
    </location>
</feature>
<feature type="compositionally biased region" description="Basic and acidic residues" evidence="3">
    <location>
        <begin position="215"/>
        <end position="227"/>
    </location>
</feature>
<feature type="region of interest" description="Disordered" evidence="3">
    <location>
        <begin position="197"/>
        <end position="227"/>
    </location>
</feature>
<dbReference type="Pfam" id="PF09398">
    <property type="entry name" value="FOP_dimer"/>
    <property type="match status" value="1"/>
</dbReference>
<evidence type="ECO:0000313" key="5">
    <source>
        <dbReference type="EMBL" id="KYN43493.1"/>
    </source>
</evidence>
<gene>
    <name evidence="5" type="ORF">ALC56_01753</name>
</gene>
<evidence type="ECO:0000256" key="1">
    <source>
        <dbReference type="ARBA" id="ARBA00022490"/>
    </source>
</evidence>
<reference evidence="5 6" key="1">
    <citation type="submission" date="2016-03" db="EMBL/GenBank/DDBJ databases">
        <title>Trachymyrmex septentrionalis WGS genome.</title>
        <authorList>
            <person name="Nygaard S."/>
            <person name="Hu H."/>
            <person name="Boomsma J."/>
            <person name="Zhang G."/>
        </authorList>
    </citation>
    <scope>NUCLEOTIDE SEQUENCE [LARGE SCALE GENOMIC DNA]</scope>
    <source>
        <strain evidence="5">Tsep2-gDNA-1</strain>
        <tissue evidence="5">Whole body</tissue>
    </source>
</reference>
<feature type="compositionally biased region" description="Basic and acidic residues" evidence="3">
    <location>
        <begin position="421"/>
        <end position="449"/>
    </location>
</feature>
<evidence type="ECO:0000256" key="2">
    <source>
        <dbReference type="ARBA" id="ARBA00023212"/>
    </source>
</evidence>
<dbReference type="InterPro" id="IPR018993">
    <property type="entry name" value="FOP_dimerisation-dom_N"/>
</dbReference>
<dbReference type="GO" id="GO:0005813">
    <property type="term" value="C:centrosome"/>
    <property type="evidence" value="ECO:0007669"/>
    <property type="project" value="TreeGrafter"/>
</dbReference>
<dbReference type="PANTHER" id="PTHR15431:SF9">
    <property type="entry name" value="CENTROSOMAL PROTEIN 43"/>
    <property type="match status" value="1"/>
</dbReference>
<keyword evidence="1" id="KW-0963">Cytoplasm</keyword>
<keyword evidence="6" id="KW-1185">Reference proteome</keyword>
<organism evidence="5 6">
    <name type="scientific">Trachymyrmex septentrionalis</name>
    <dbReference type="NCBI Taxonomy" id="34720"/>
    <lineage>
        <taxon>Eukaryota</taxon>
        <taxon>Metazoa</taxon>
        <taxon>Ecdysozoa</taxon>
        <taxon>Arthropoda</taxon>
        <taxon>Hexapoda</taxon>
        <taxon>Insecta</taxon>
        <taxon>Pterygota</taxon>
        <taxon>Neoptera</taxon>
        <taxon>Endopterygota</taxon>
        <taxon>Hymenoptera</taxon>
        <taxon>Apocrita</taxon>
        <taxon>Aculeata</taxon>
        <taxon>Formicoidea</taxon>
        <taxon>Formicidae</taxon>
        <taxon>Myrmicinae</taxon>
        <taxon>Trachymyrmex</taxon>
    </lineage>
</organism>
<dbReference type="PANTHER" id="PTHR15431">
    <property type="entry name" value="FGFR1 ONCOGENE PARTNER/LISH DOMAIN-CONTAINING PROTEIN"/>
    <property type="match status" value="1"/>
</dbReference>
<dbReference type="Proteomes" id="UP000078541">
    <property type="component" value="Unassembled WGS sequence"/>
</dbReference>